<evidence type="ECO:0000313" key="2">
    <source>
        <dbReference type="EMBL" id="BBJ03787.1"/>
    </source>
</evidence>
<feature type="compositionally biased region" description="Basic residues" evidence="1">
    <location>
        <begin position="20"/>
        <end position="37"/>
    </location>
</feature>
<name>A0A455W9N0_MARNT</name>
<feature type="region of interest" description="Disordered" evidence="1">
    <location>
        <begin position="20"/>
        <end position="46"/>
    </location>
</feature>
<gene>
    <name evidence="2" type="ORF">YBY_16350</name>
</gene>
<sequence length="266" mass="30316">MEFLTALILLLVFGAIFGGKKGKRRPRKKASSTRAKTRTPATRMAAREPKPDPYTYLYDYWKEVSEGKVSVPGWYNEQVTEAQLQRLRDDGIRLPGRPITKGQASDLIGLGETVEPSQFELLKFFKVTGLPLKHYSIASIEINRLMSDPEKASAWINRPASPLQKEYYRYFNLTVPKGLTATEAEETIATRDLSDEEEDAWYSYSSAIEELQDKDFREDYEMKKPSITVIRQAVEHHVNRGANISELSPDDLVETILAIKPDLRKT</sequence>
<protein>
    <submittedName>
        <fullName evidence="2">Uncharacterized protein</fullName>
    </submittedName>
</protein>
<proteinExistence type="predicted"/>
<dbReference type="EMBL" id="AP019537">
    <property type="protein sequence ID" value="BBJ03787.1"/>
    <property type="molecule type" value="Genomic_DNA"/>
</dbReference>
<organism evidence="2">
    <name type="scientific">Marinobacter nauticus</name>
    <name type="common">Marinobacter hydrocarbonoclasticus</name>
    <name type="synonym">Marinobacter aquaeolei</name>
    <dbReference type="NCBI Taxonomy" id="2743"/>
    <lineage>
        <taxon>Bacteria</taxon>
        <taxon>Pseudomonadati</taxon>
        <taxon>Pseudomonadota</taxon>
        <taxon>Gammaproteobacteria</taxon>
        <taxon>Pseudomonadales</taxon>
        <taxon>Marinobacteraceae</taxon>
        <taxon>Marinobacter</taxon>
    </lineage>
</organism>
<reference evidence="2" key="1">
    <citation type="submission" date="2019-03" db="EMBL/GenBank/DDBJ databases">
        <title>Whole genome analysis of nitrate-reducing bacteria Marinobacter hydrocarbonoclasticus YB03.</title>
        <authorList>
            <person name="Azam A.H."/>
            <person name="Yuk S.R."/>
            <person name="Kamarisima K."/>
            <person name="Miyanaga K."/>
            <person name="Tanji Y."/>
        </authorList>
    </citation>
    <scope>NUCLEOTIDE SEQUENCE</scope>
    <source>
        <strain evidence="2">YB03</strain>
    </source>
</reference>
<dbReference type="AlphaFoldDB" id="A0A455W9N0"/>
<evidence type="ECO:0000256" key="1">
    <source>
        <dbReference type="SAM" id="MobiDB-lite"/>
    </source>
</evidence>
<accession>A0A455W9N0</accession>